<organism evidence="1 2">
    <name type="scientific">Coniosporium tulheliwenetii</name>
    <dbReference type="NCBI Taxonomy" id="3383036"/>
    <lineage>
        <taxon>Eukaryota</taxon>
        <taxon>Fungi</taxon>
        <taxon>Dikarya</taxon>
        <taxon>Ascomycota</taxon>
        <taxon>Pezizomycotina</taxon>
        <taxon>Dothideomycetes</taxon>
        <taxon>Dothideomycetes incertae sedis</taxon>
        <taxon>Coniosporium</taxon>
    </lineage>
</organism>
<accession>A0ACC2ZFB4</accession>
<dbReference type="Proteomes" id="UP001172680">
    <property type="component" value="Unassembled WGS sequence"/>
</dbReference>
<comment type="caution">
    <text evidence="1">The sequence shown here is derived from an EMBL/GenBank/DDBJ whole genome shotgun (WGS) entry which is preliminary data.</text>
</comment>
<gene>
    <name evidence="1" type="ORF">H2199_003044</name>
</gene>
<protein>
    <submittedName>
        <fullName evidence="1">Uncharacterized protein</fullName>
    </submittedName>
</protein>
<evidence type="ECO:0000313" key="2">
    <source>
        <dbReference type="Proteomes" id="UP001172680"/>
    </source>
</evidence>
<name>A0ACC2ZFB4_9PEZI</name>
<dbReference type="EMBL" id="JAPDRP010000007">
    <property type="protein sequence ID" value="KAJ9646001.1"/>
    <property type="molecule type" value="Genomic_DNA"/>
</dbReference>
<proteinExistence type="predicted"/>
<sequence length="92" mass="10257">MDTLVEESSRIEAEDAAEAAENRPSRLDVEKLEYEMRTNLAQQWKLGTSDKGEGSTTLSSLVESVDTVISSAKYRPKVNGPEDRLVRGEKTR</sequence>
<reference evidence="1" key="1">
    <citation type="submission" date="2022-10" db="EMBL/GenBank/DDBJ databases">
        <title>Culturing micro-colonial fungi from biological soil crusts in the Mojave desert and describing Neophaeococcomyces mojavensis, and introducing the new genera and species Taxawa tesnikishii.</title>
        <authorList>
            <person name="Kurbessoian T."/>
            <person name="Stajich J.E."/>
        </authorList>
    </citation>
    <scope>NUCLEOTIDE SEQUENCE</scope>
    <source>
        <strain evidence="1">JES_115</strain>
    </source>
</reference>
<keyword evidence="2" id="KW-1185">Reference proteome</keyword>
<evidence type="ECO:0000313" key="1">
    <source>
        <dbReference type="EMBL" id="KAJ9646001.1"/>
    </source>
</evidence>